<sequence length="891" mass="98717">MLRLSRLSKPLTSGSVPFTARHLHTSYRLSQVMAHLNGSQPKGEHTLQSLPKSNVFTQNLPPDAAFSTPEDSHNAPRQTLGPRMVKEALYTYVRPDPQGEAELLGVSQRALQDLGLKEEEAQSEEFKQVVSGSKILTWDPEKPDEGIYPWAQCYGGYQFGQWAGQLGDGRAISLFESTNPSTGVRYEIQLKGAGRTPYSRFADGRAVLRSSIREFVVSEYLNAIGIPSTRALALTLNNGTKVVRERIEPGAIVTRFAQSWIRFGTFDLQRIRGDRETLRTLTDYTAEHVYGGWDKLPSKMPAGEAKTTHSQVQTGVAKDIIEGSGLEEENRYTRLYRAVVRKNAATVAKWQAYGFMNGVLNTDNTSILGLSIDFGPFAFLDTFDPSYTPNHDDHMLRYSYRNQPTIIWWNLVRLGEAFGELMGAGSNVDTAEFVEKGVKEEDSSDLVQRAEGIIERAGEEYKAVFLSEYKRLMTARLGLKSQQDSDFDTLFSELLDFLEAYELDFHHAFRRLSSLSLSKLDSDEGRQKAAEVFFRNDNLPKDDAESRVRIAKWLEKWSTRVREDWGEDDSGRQEAMIAVNPNFVPRSWILDELIDRIEKKGDREILPQIMKLTLNPFDNGWEWSAEEEQRFIGDVPKYKGSQFGAFDHTWETERQVPLKSSRDERESGGGPETSAAVEEGCPFGYSTAATLSFGAACCPYGFSHGSRYRTNMNCARNLQTYTYTGAECATSGSTRNHSTDDVYYTMYALPVLLTFTPTPTPSATSSSSLTPSPTAPASPSEPSNPAAISTDAGSSPTSPTLSTPPADPPLSNGAIAGIVLGAVATTALLLAALFLWRRTRRQPAVPGGGAHASAELAENYVYKHNGVSMAQQVPVHTLSELPAEGDRRWVG</sequence>
<proteinExistence type="predicted"/>
<gene>
    <name evidence="1" type="ORF">OPT61_g5112</name>
</gene>
<comment type="caution">
    <text evidence="1">The sequence shown here is derived from an EMBL/GenBank/DDBJ whole genome shotgun (WGS) entry which is preliminary data.</text>
</comment>
<accession>A0ACC2IBL2</accession>
<keyword evidence="2" id="KW-1185">Reference proteome</keyword>
<dbReference type="Proteomes" id="UP001153331">
    <property type="component" value="Unassembled WGS sequence"/>
</dbReference>
<evidence type="ECO:0000313" key="1">
    <source>
        <dbReference type="EMBL" id="KAJ8112544.1"/>
    </source>
</evidence>
<reference evidence="1" key="1">
    <citation type="submission" date="2022-11" db="EMBL/GenBank/DDBJ databases">
        <title>Genome Sequence of Boeremia exigua.</title>
        <authorList>
            <person name="Buettner E."/>
        </authorList>
    </citation>
    <scope>NUCLEOTIDE SEQUENCE</scope>
    <source>
        <strain evidence="1">CU02</strain>
    </source>
</reference>
<name>A0ACC2IBL2_9PLEO</name>
<protein>
    <submittedName>
        <fullName evidence="1">Uncharacterized protein</fullName>
    </submittedName>
</protein>
<dbReference type="EMBL" id="JAPHNI010000316">
    <property type="protein sequence ID" value="KAJ8112544.1"/>
    <property type="molecule type" value="Genomic_DNA"/>
</dbReference>
<organism evidence="1 2">
    <name type="scientific">Boeremia exigua</name>
    <dbReference type="NCBI Taxonomy" id="749465"/>
    <lineage>
        <taxon>Eukaryota</taxon>
        <taxon>Fungi</taxon>
        <taxon>Dikarya</taxon>
        <taxon>Ascomycota</taxon>
        <taxon>Pezizomycotina</taxon>
        <taxon>Dothideomycetes</taxon>
        <taxon>Pleosporomycetidae</taxon>
        <taxon>Pleosporales</taxon>
        <taxon>Pleosporineae</taxon>
        <taxon>Didymellaceae</taxon>
        <taxon>Boeremia</taxon>
    </lineage>
</organism>
<evidence type="ECO:0000313" key="2">
    <source>
        <dbReference type="Proteomes" id="UP001153331"/>
    </source>
</evidence>